<protein>
    <submittedName>
        <fullName evidence="1">Uncharacterized protein</fullName>
    </submittedName>
</protein>
<organism evidence="1 2">
    <name type="scientific">Helicobacter trogontum</name>
    <dbReference type="NCBI Taxonomy" id="50960"/>
    <lineage>
        <taxon>Bacteria</taxon>
        <taxon>Pseudomonadati</taxon>
        <taxon>Campylobacterota</taxon>
        <taxon>Epsilonproteobacteria</taxon>
        <taxon>Campylobacterales</taxon>
        <taxon>Helicobacteraceae</taxon>
        <taxon>Helicobacter</taxon>
    </lineage>
</organism>
<dbReference type="RefSeq" id="WP_034317295.1">
    <property type="nucleotide sequence ID" value="NZ_FZNF01000044.1"/>
</dbReference>
<dbReference type="EMBL" id="JRPK02000014">
    <property type="protein sequence ID" value="TLD98242.1"/>
    <property type="molecule type" value="Genomic_DNA"/>
</dbReference>
<evidence type="ECO:0000313" key="2">
    <source>
        <dbReference type="Proteomes" id="UP000029861"/>
    </source>
</evidence>
<evidence type="ECO:0000313" key="1">
    <source>
        <dbReference type="EMBL" id="TLD98242.1"/>
    </source>
</evidence>
<dbReference type="Proteomes" id="UP000029861">
    <property type="component" value="Unassembled WGS sequence"/>
</dbReference>
<proteinExistence type="predicted"/>
<reference evidence="1 2" key="1">
    <citation type="journal article" date="2014" name="Genome Announc.">
        <title>Draft genome sequences of eight enterohepatic helicobacter species isolated from both laboratory and wild rodents.</title>
        <authorList>
            <person name="Sheh A."/>
            <person name="Shen Z."/>
            <person name="Fox J.G."/>
        </authorList>
    </citation>
    <scope>NUCLEOTIDE SEQUENCE [LARGE SCALE GENOMIC DNA]</scope>
    <source>
        <strain evidence="1 2">ATCC 49310</strain>
    </source>
</reference>
<accession>A0A4V6I305</accession>
<dbReference type="AlphaFoldDB" id="A0A4V6I305"/>
<comment type="caution">
    <text evidence="1">The sequence shown here is derived from an EMBL/GenBank/DDBJ whole genome shotgun (WGS) entry which is preliminary data.</text>
</comment>
<name>A0A4V6I305_9HELI</name>
<gene>
    <name evidence="1" type="ORF">LS80_005360</name>
</gene>
<sequence>MGFYYTLQQHHKFEINYRYTGFIQQSRPDDTIVLESSGKALGPIYYKLQYSSYFVLNYSYIF</sequence>